<dbReference type="STRING" id="33097.A0A150GF76"/>
<dbReference type="AlphaFoldDB" id="A0A150GF76"/>
<comment type="caution">
    <text evidence="1">The sequence shown here is derived from an EMBL/GenBank/DDBJ whole genome shotgun (WGS) entry which is preliminary data.</text>
</comment>
<dbReference type="OrthoDB" id="527846at2759"/>
<evidence type="ECO:0000313" key="1">
    <source>
        <dbReference type="EMBL" id="KXZ48433.1"/>
    </source>
</evidence>
<sequence>MPQTLSSHGAGGASALNPFAAIVSAAQQAGVRVPGTNGPLPALVSAASSLVEAADARHSANCTVESLKAHMSVPSAADIVVQRTLAKQLHVANANNRAIVEGQKEIAARVRALKSRECIPVEREFQQDFIALLRAIFQSGPMLQQLYEDVSWAIHTPEPGAAWEDRLQPLLDAISTCQAYEAGLSQQQELLASLRTKEGPSKIAEL</sequence>
<gene>
    <name evidence="1" type="ORF">GPECTOR_28g843</name>
</gene>
<name>A0A150GF76_GONPE</name>
<protein>
    <submittedName>
        <fullName evidence="1">Uncharacterized protein</fullName>
    </submittedName>
</protein>
<dbReference type="GO" id="GO:0051225">
    <property type="term" value="P:spindle assembly"/>
    <property type="evidence" value="ECO:0007669"/>
    <property type="project" value="InterPro"/>
</dbReference>
<dbReference type="InterPro" id="IPR028346">
    <property type="entry name" value="HAUS2"/>
</dbReference>
<evidence type="ECO:0000313" key="2">
    <source>
        <dbReference type="Proteomes" id="UP000075714"/>
    </source>
</evidence>
<dbReference type="GO" id="GO:0031023">
    <property type="term" value="P:microtubule organizing center organization"/>
    <property type="evidence" value="ECO:0007669"/>
    <property type="project" value="InterPro"/>
</dbReference>
<organism evidence="1 2">
    <name type="scientific">Gonium pectorale</name>
    <name type="common">Green alga</name>
    <dbReference type="NCBI Taxonomy" id="33097"/>
    <lineage>
        <taxon>Eukaryota</taxon>
        <taxon>Viridiplantae</taxon>
        <taxon>Chlorophyta</taxon>
        <taxon>core chlorophytes</taxon>
        <taxon>Chlorophyceae</taxon>
        <taxon>CS clade</taxon>
        <taxon>Chlamydomonadales</taxon>
        <taxon>Volvocaceae</taxon>
        <taxon>Gonium</taxon>
    </lineage>
</organism>
<dbReference type="EMBL" id="LSYV01000029">
    <property type="protein sequence ID" value="KXZ48433.1"/>
    <property type="molecule type" value="Genomic_DNA"/>
</dbReference>
<dbReference type="Pfam" id="PF15003">
    <property type="entry name" value="HAUS2"/>
    <property type="match status" value="1"/>
</dbReference>
<keyword evidence="2" id="KW-1185">Reference proteome</keyword>
<reference evidence="2" key="1">
    <citation type="journal article" date="2016" name="Nat. Commun.">
        <title>The Gonium pectorale genome demonstrates co-option of cell cycle regulation during the evolution of multicellularity.</title>
        <authorList>
            <person name="Hanschen E.R."/>
            <person name="Marriage T.N."/>
            <person name="Ferris P.J."/>
            <person name="Hamaji T."/>
            <person name="Toyoda A."/>
            <person name="Fujiyama A."/>
            <person name="Neme R."/>
            <person name="Noguchi H."/>
            <person name="Minakuchi Y."/>
            <person name="Suzuki M."/>
            <person name="Kawai-Toyooka H."/>
            <person name="Smith D.R."/>
            <person name="Sparks H."/>
            <person name="Anderson J."/>
            <person name="Bakaric R."/>
            <person name="Luria V."/>
            <person name="Karger A."/>
            <person name="Kirschner M.W."/>
            <person name="Durand P.M."/>
            <person name="Michod R.E."/>
            <person name="Nozaki H."/>
            <person name="Olson B.J."/>
        </authorList>
    </citation>
    <scope>NUCLEOTIDE SEQUENCE [LARGE SCALE GENOMIC DNA]</scope>
    <source>
        <strain evidence="2">NIES-2863</strain>
    </source>
</reference>
<dbReference type="Proteomes" id="UP000075714">
    <property type="component" value="Unassembled WGS sequence"/>
</dbReference>
<accession>A0A150GF76</accession>
<proteinExistence type="predicted"/>